<accession>A0AAV4MDZ2</accession>
<keyword evidence="2" id="KW-1185">Reference proteome</keyword>
<dbReference type="AlphaFoldDB" id="A0AAV4MDZ2"/>
<comment type="caution">
    <text evidence="1">The sequence shown here is derived from an EMBL/GenBank/DDBJ whole genome shotgun (WGS) entry which is preliminary data.</text>
</comment>
<dbReference type="EMBL" id="BPLR01002156">
    <property type="protein sequence ID" value="GIX70633.1"/>
    <property type="molecule type" value="Genomic_DNA"/>
</dbReference>
<evidence type="ECO:0000313" key="1">
    <source>
        <dbReference type="EMBL" id="GIX70633.1"/>
    </source>
</evidence>
<name>A0AAV4MDZ2_CAEEX</name>
<reference evidence="1 2" key="1">
    <citation type="submission" date="2021-06" db="EMBL/GenBank/DDBJ databases">
        <title>Caerostris extrusa draft genome.</title>
        <authorList>
            <person name="Kono N."/>
            <person name="Arakawa K."/>
        </authorList>
    </citation>
    <scope>NUCLEOTIDE SEQUENCE [LARGE SCALE GENOMIC DNA]</scope>
</reference>
<dbReference type="Proteomes" id="UP001054945">
    <property type="component" value="Unassembled WGS sequence"/>
</dbReference>
<sequence>MQLPNSRCVSVSLGLPTISVYPGSVSDAAGSVLIDSTLSRPGVDGGSAWKSSGGGRVGIQPMVGRVTYQLRGTYEAISSPNQPSREMQLPVCVSDSLGLSIGSPDPGVFR</sequence>
<evidence type="ECO:0000313" key="2">
    <source>
        <dbReference type="Proteomes" id="UP001054945"/>
    </source>
</evidence>
<proteinExistence type="predicted"/>
<gene>
    <name evidence="1" type="ORF">CEXT_451031</name>
</gene>
<protein>
    <submittedName>
        <fullName evidence="1">Uncharacterized protein</fullName>
    </submittedName>
</protein>
<organism evidence="1 2">
    <name type="scientific">Caerostris extrusa</name>
    <name type="common">Bark spider</name>
    <name type="synonym">Caerostris bankana</name>
    <dbReference type="NCBI Taxonomy" id="172846"/>
    <lineage>
        <taxon>Eukaryota</taxon>
        <taxon>Metazoa</taxon>
        <taxon>Ecdysozoa</taxon>
        <taxon>Arthropoda</taxon>
        <taxon>Chelicerata</taxon>
        <taxon>Arachnida</taxon>
        <taxon>Araneae</taxon>
        <taxon>Araneomorphae</taxon>
        <taxon>Entelegynae</taxon>
        <taxon>Araneoidea</taxon>
        <taxon>Araneidae</taxon>
        <taxon>Caerostris</taxon>
    </lineage>
</organism>